<reference evidence="1 2" key="2">
    <citation type="journal article" date="2022" name="Mol. Ecol. Resour.">
        <title>The genomes of chicory, endive, great burdock and yacon provide insights into Asteraceae paleo-polyploidization history and plant inulin production.</title>
        <authorList>
            <person name="Fan W."/>
            <person name="Wang S."/>
            <person name="Wang H."/>
            <person name="Wang A."/>
            <person name="Jiang F."/>
            <person name="Liu H."/>
            <person name="Zhao H."/>
            <person name="Xu D."/>
            <person name="Zhang Y."/>
        </authorList>
    </citation>
    <scope>NUCLEOTIDE SEQUENCE [LARGE SCALE GENOMIC DNA]</scope>
    <source>
        <strain evidence="2">cv. Yunnan</strain>
        <tissue evidence="1">Leaves</tissue>
    </source>
</reference>
<evidence type="ECO:0000313" key="1">
    <source>
        <dbReference type="EMBL" id="KAI3795538.1"/>
    </source>
</evidence>
<accession>A0ACB9HJE8</accession>
<name>A0ACB9HJE8_9ASTR</name>
<sequence length="90" mass="10237">MQSFSVMGQEDMAQFCVDYYIPLPLHPTLSESDQLIHPFLPGMFDMKLAELLRKRSLRSVTYSGGTAGVKVRKEMEAYAGETEKPLTHKR</sequence>
<reference evidence="2" key="1">
    <citation type="journal article" date="2022" name="Mol. Ecol. Resour.">
        <title>The genomes of chicory, endive, great burdock and yacon provide insights into Asteraceae palaeo-polyploidization history and plant inulin production.</title>
        <authorList>
            <person name="Fan W."/>
            <person name="Wang S."/>
            <person name="Wang H."/>
            <person name="Wang A."/>
            <person name="Jiang F."/>
            <person name="Liu H."/>
            <person name="Zhao H."/>
            <person name="Xu D."/>
            <person name="Zhang Y."/>
        </authorList>
    </citation>
    <scope>NUCLEOTIDE SEQUENCE [LARGE SCALE GENOMIC DNA]</scope>
    <source>
        <strain evidence="2">cv. Yunnan</strain>
    </source>
</reference>
<proteinExistence type="predicted"/>
<dbReference type="EMBL" id="CM042029">
    <property type="protein sequence ID" value="KAI3795538.1"/>
    <property type="molecule type" value="Genomic_DNA"/>
</dbReference>
<keyword evidence="2" id="KW-1185">Reference proteome</keyword>
<protein>
    <submittedName>
        <fullName evidence="1">Uncharacterized protein</fullName>
    </submittedName>
</protein>
<gene>
    <name evidence="1" type="ORF">L1987_38193</name>
</gene>
<dbReference type="Proteomes" id="UP001056120">
    <property type="component" value="Linkage Group LG12"/>
</dbReference>
<comment type="caution">
    <text evidence="1">The sequence shown here is derived from an EMBL/GenBank/DDBJ whole genome shotgun (WGS) entry which is preliminary data.</text>
</comment>
<organism evidence="1 2">
    <name type="scientific">Smallanthus sonchifolius</name>
    <dbReference type="NCBI Taxonomy" id="185202"/>
    <lineage>
        <taxon>Eukaryota</taxon>
        <taxon>Viridiplantae</taxon>
        <taxon>Streptophyta</taxon>
        <taxon>Embryophyta</taxon>
        <taxon>Tracheophyta</taxon>
        <taxon>Spermatophyta</taxon>
        <taxon>Magnoliopsida</taxon>
        <taxon>eudicotyledons</taxon>
        <taxon>Gunneridae</taxon>
        <taxon>Pentapetalae</taxon>
        <taxon>asterids</taxon>
        <taxon>campanulids</taxon>
        <taxon>Asterales</taxon>
        <taxon>Asteraceae</taxon>
        <taxon>Asteroideae</taxon>
        <taxon>Heliantheae alliance</taxon>
        <taxon>Millerieae</taxon>
        <taxon>Smallanthus</taxon>
    </lineage>
</organism>
<evidence type="ECO:0000313" key="2">
    <source>
        <dbReference type="Proteomes" id="UP001056120"/>
    </source>
</evidence>